<feature type="transmembrane region" description="Helical" evidence="12">
    <location>
        <begin position="722"/>
        <end position="742"/>
    </location>
</feature>
<protein>
    <submittedName>
        <fullName evidence="13">Uncharacterized protein</fullName>
    </submittedName>
</protein>
<organism evidence="13 14">
    <name type="scientific">Anopheles dirus</name>
    <dbReference type="NCBI Taxonomy" id="7168"/>
    <lineage>
        <taxon>Eukaryota</taxon>
        <taxon>Metazoa</taxon>
        <taxon>Ecdysozoa</taxon>
        <taxon>Arthropoda</taxon>
        <taxon>Hexapoda</taxon>
        <taxon>Insecta</taxon>
        <taxon>Pterygota</taxon>
        <taxon>Neoptera</taxon>
        <taxon>Endopterygota</taxon>
        <taxon>Diptera</taxon>
        <taxon>Nematocera</taxon>
        <taxon>Culicoidea</taxon>
        <taxon>Culicidae</taxon>
        <taxon>Anophelinae</taxon>
        <taxon>Anopheles</taxon>
    </lineage>
</organism>
<feature type="transmembrane region" description="Helical" evidence="12">
    <location>
        <begin position="527"/>
        <end position="550"/>
    </location>
</feature>
<dbReference type="InterPro" id="IPR017850">
    <property type="entry name" value="Alkaline_phosphatase_core_sf"/>
</dbReference>
<evidence type="ECO:0000256" key="11">
    <source>
        <dbReference type="SAM" id="MobiDB-lite"/>
    </source>
</evidence>
<comment type="pathway">
    <text evidence="2">Glycolipid biosynthesis; glycosylphosphatidylinositol-anchor biosynthesis.</text>
</comment>
<name>A0A182NJ84_9DIPT</name>
<dbReference type="EnsemblMetazoa" id="ADIR007708-RA">
    <property type="protein sequence ID" value="ADIR007708-PA"/>
    <property type="gene ID" value="ADIR007708"/>
</dbReference>
<dbReference type="PANTHER" id="PTHR23071:SF1">
    <property type="entry name" value="GPI ETHANOLAMINE PHOSPHATE TRANSFERASE 3"/>
    <property type="match status" value="1"/>
</dbReference>
<evidence type="ECO:0000313" key="14">
    <source>
        <dbReference type="Proteomes" id="UP000075884"/>
    </source>
</evidence>
<keyword evidence="14" id="KW-1185">Reference proteome</keyword>
<feature type="transmembrane region" description="Helical" evidence="12">
    <location>
        <begin position="1076"/>
        <end position="1096"/>
    </location>
</feature>
<keyword evidence="10" id="KW-0325">Glycoprotein</keyword>
<dbReference type="CDD" id="cd16023">
    <property type="entry name" value="GPI_EPT_3"/>
    <property type="match status" value="1"/>
</dbReference>
<feature type="transmembrane region" description="Helical" evidence="12">
    <location>
        <begin position="634"/>
        <end position="653"/>
    </location>
</feature>
<feature type="compositionally biased region" description="Low complexity" evidence="11">
    <location>
        <begin position="986"/>
        <end position="1002"/>
    </location>
</feature>
<sequence>MATKSRNFVFVLVWFALLISAGIHLFSKGFLLTRVAQTNVSSCISYSEYRCESDGKNGSTQKSECSGAEKVSSILQDIDVASGICFPPKARVILLVIDALRYDFGLFNPDNAHPEPYENNLPIMSELLRKYPEHSRRLKFVADPPTTTMQRLKGMTTGSLPTFIDIGSNFASPEINEDNLVDQLARANRTTVFLGDGTWTELFPNRFTREYPFPSFNIYDLDTVDGAIERQLPREMARGDWDLIVAHFLGVDHCGHRYGPGHDEMRRKLREMNDVIRNVTERMADGTTLLVVGDHGMTKTGDHGGETDDEVEALLFAYTKGAALLPRAYDAHADTMQQIDLVPTLAAMLGVPVPYSNLGQIVFQLLPDVRLDTFMRHQLALVHLWQNARQVQNYYQQYGEPRTDDGGGEQEPDQEQDDADNAYLMLTQRVNSIYTEAAFQSFSGDLRHYLRGILDGYRRVWVKFDPQLISHGLLITFLGCFAMALLIVNASPHQLATMFTEGATTYAFLLVFFAAQTGYAFHELFGLSSAAHGVILFGSVASVALLALLAARHWVSISENMSTWRRRSANVLTRVSFVFTTCVFFANSFIVQEQKILSYVLMGFFLAGLYQLQRVGGTRFALPRMRWVSVKKSMLVKLVALTLFALALIRLSGGYFRCREEQANCTDHLVKAPSVSSPSERGRGRGFNSDLDLVPCVALVVYVVCTRLYLRACGNLTGTSVNVLLARYGPTVAVVCTCAHFTVSKTSAQGGIPQLHVDAQAWVVYGLLLLQILVLLGTPLLLYVLPKRTDVLNVLYGGERSNVAPEIYRQLKANYDGSRTGDPAAAVEIPIVCGLGTAYSSAFIAAGAFLTVTLSLLLGSHGTMGLIIVNGVAVAYGIIASILQYEQSATSLAACIQPSFPTLLTWVILQQYGFFATAHQPTLSQIDWNAAFIGRTYYFDGSNILSGTLVLLNTFSVTFLLSVMFPLLIFVPFCVYTMWPTLAQRPSSSSSTTTAKTPPSQSARASKAETLRKITSDGGSVEYRSVTVNKAGDETGDGTNAPDFDITKGELNLYENEKLFLGTAFKTACQLILLQSLRIFCAMFACTLHCRHLMVWKIFAPRFIYEGIASYVMFVGVILGFLLLLRVHRSVSALITAINKRR</sequence>
<evidence type="ECO:0000256" key="9">
    <source>
        <dbReference type="ARBA" id="ARBA00023136"/>
    </source>
</evidence>
<comment type="similarity">
    <text evidence="3">Belongs to the PIGG/PIGN/PIGO family. PIGO subfamily.</text>
</comment>
<feature type="transmembrane region" description="Helical" evidence="12">
    <location>
        <begin position="691"/>
        <end position="710"/>
    </location>
</feature>
<dbReference type="GO" id="GO:0005789">
    <property type="term" value="C:endoplasmic reticulum membrane"/>
    <property type="evidence" value="ECO:0007669"/>
    <property type="project" value="UniProtKB-SubCell"/>
</dbReference>
<dbReference type="GO" id="GO:0051377">
    <property type="term" value="F:mannose-ethanolamine phosphotransferase activity"/>
    <property type="evidence" value="ECO:0007669"/>
    <property type="project" value="InterPro"/>
</dbReference>
<keyword evidence="9 12" id="KW-0472">Membrane</keyword>
<feature type="transmembrane region" description="Helical" evidence="12">
    <location>
        <begin position="955"/>
        <end position="979"/>
    </location>
</feature>
<evidence type="ECO:0000313" key="13">
    <source>
        <dbReference type="EnsemblMetazoa" id="ADIR007708-PA"/>
    </source>
</evidence>
<reference evidence="14" key="1">
    <citation type="submission" date="2013-03" db="EMBL/GenBank/DDBJ databases">
        <title>The Genome Sequence of Anopheles dirus WRAIR2.</title>
        <authorList>
            <consortium name="The Broad Institute Genomics Platform"/>
            <person name="Neafsey D.E."/>
            <person name="Walton C."/>
            <person name="Walker B."/>
            <person name="Young S.K."/>
            <person name="Zeng Q."/>
            <person name="Gargeya S."/>
            <person name="Fitzgerald M."/>
            <person name="Haas B."/>
            <person name="Abouelleil A."/>
            <person name="Allen A.W."/>
            <person name="Alvarado L."/>
            <person name="Arachchi H.M."/>
            <person name="Berlin A.M."/>
            <person name="Chapman S.B."/>
            <person name="Gainer-Dewar J."/>
            <person name="Goldberg J."/>
            <person name="Griggs A."/>
            <person name="Gujja S."/>
            <person name="Hansen M."/>
            <person name="Howarth C."/>
            <person name="Imamovic A."/>
            <person name="Ireland A."/>
            <person name="Larimer J."/>
            <person name="McCowan C."/>
            <person name="Murphy C."/>
            <person name="Pearson M."/>
            <person name="Poon T.W."/>
            <person name="Priest M."/>
            <person name="Roberts A."/>
            <person name="Saif S."/>
            <person name="Shea T."/>
            <person name="Sisk P."/>
            <person name="Sykes S."/>
            <person name="Wortman J."/>
            <person name="Nusbaum C."/>
            <person name="Birren B."/>
        </authorList>
    </citation>
    <scope>NUCLEOTIDE SEQUENCE [LARGE SCALE GENOMIC DNA]</scope>
    <source>
        <strain evidence="14">WRAIR2</strain>
    </source>
</reference>
<evidence type="ECO:0000256" key="12">
    <source>
        <dbReference type="SAM" id="Phobius"/>
    </source>
</evidence>
<dbReference type="UniPathway" id="UPA00196"/>
<evidence type="ECO:0000256" key="4">
    <source>
        <dbReference type="ARBA" id="ARBA00022502"/>
    </source>
</evidence>
<reference evidence="13" key="2">
    <citation type="submission" date="2020-05" db="UniProtKB">
        <authorList>
            <consortium name="EnsemblMetazoa"/>
        </authorList>
    </citation>
    <scope>IDENTIFICATION</scope>
    <source>
        <strain evidence="13">WRAIR2</strain>
    </source>
</reference>
<dbReference type="SUPFAM" id="SSF53649">
    <property type="entry name" value="Alkaline phosphatase-like"/>
    <property type="match status" value="1"/>
</dbReference>
<evidence type="ECO:0000256" key="3">
    <source>
        <dbReference type="ARBA" id="ARBA00008695"/>
    </source>
</evidence>
<dbReference type="PANTHER" id="PTHR23071">
    <property type="entry name" value="PHOSPHATIDYLINOSITOL GLYCAN"/>
    <property type="match status" value="1"/>
</dbReference>
<dbReference type="Gene3D" id="3.40.720.10">
    <property type="entry name" value="Alkaline Phosphatase, subunit A"/>
    <property type="match status" value="1"/>
</dbReference>
<keyword evidence="6 12" id="KW-0812">Transmembrane</keyword>
<dbReference type="InterPro" id="IPR037675">
    <property type="entry name" value="PIG-O_N"/>
</dbReference>
<feature type="transmembrane region" description="Helical" evidence="12">
    <location>
        <begin position="890"/>
        <end position="909"/>
    </location>
</feature>
<feature type="transmembrane region" description="Helical" evidence="12">
    <location>
        <begin position="468"/>
        <end position="491"/>
    </location>
</feature>
<evidence type="ECO:0000256" key="8">
    <source>
        <dbReference type="ARBA" id="ARBA00022989"/>
    </source>
</evidence>
<feature type="region of interest" description="Disordered" evidence="11">
    <location>
        <begin position="984"/>
        <end position="1010"/>
    </location>
</feature>
<evidence type="ECO:0000256" key="5">
    <source>
        <dbReference type="ARBA" id="ARBA00022679"/>
    </source>
</evidence>
<dbReference type="GO" id="GO:0006506">
    <property type="term" value="P:GPI anchor biosynthetic process"/>
    <property type="evidence" value="ECO:0007669"/>
    <property type="project" value="UniProtKB-UniPathway"/>
</dbReference>
<keyword evidence="5" id="KW-0808">Transferase</keyword>
<evidence type="ECO:0000256" key="10">
    <source>
        <dbReference type="ARBA" id="ARBA00023180"/>
    </source>
</evidence>
<dbReference type="AlphaFoldDB" id="A0A182NJ84"/>
<dbReference type="InterPro" id="IPR039524">
    <property type="entry name" value="PIGO/GPI13"/>
</dbReference>
<feature type="transmembrane region" description="Helical" evidence="12">
    <location>
        <begin position="571"/>
        <end position="590"/>
    </location>
</feature>
<feature type="transmembrane region" description="Helical" evidence="12">
    <location>
        <begin position="1108"/>
        <end position="1125"/>
    </location>
</feature>
<accession>A0A182NJ84</accession>
<feature type="transmembrane region" description="Helical" evidence="12">
    <location>
        <begin position="864"/>
        <end position="883"/>
    </location>
</feature>
<keyword evidence="4" id="KW-0337">GPI-anchor biosynthesis</keyword>
<proteinExistence type="inferred from homology"/>
<evidence type="ECO:0000256" key="7">
    <source>
        <dbReference type="ARBA" id="ARBA00022824"/>
    </source>
</evidence>
<evidence type="ECO:0000256" key="6">
    <source>
        <dbReference type="ARBA" id="ARBA00022692"/>
    </source>
</evidence>
<dbReference type="STRING" id="7168.A0A182NJ84"/>
<keyword evidence="8 12" id="KW-1133">Transmembrane helix</keyword>
<comment type="subcellular location">
    <subcellularLocation>
        <location evidence="1">Endoplasmic reticulum membrane</location>
        <topology evidence="1">Multi-pass membrane protein</topology>
    </subcellularLocation>
</comment>
<dbReference type="FunFam" id="3.40.720.10:FF:000110">
    <property type="entry name" value="Phosphatidylinositol glycan, class O"/>
    <property type="match status" value="1"/>
</dbReference>
<dbReference type="Pfam" id="PF01663">
    <property type="entry name" value="Phosphodiest"/>
    <property type="match status" value="1"/>
</dbReference>
<keyword evidence="7" id="KW-0256">Endoplasmic reticulum</keyword>
<evidence type="ECO:0000256" key="1">
    <source>
        <dbReference type="ARBA" id="ARBA00004477"/>
    </source>
</evidence>
<dbReference type="InterPro" id="IPR002591">
    <property type="entry name" value="Phosphodiest/P_Trfase"/>
</dbReference>
<feature type="transmembrane region" description="Helical" evidence="12">
    <location>
        <begin position="838"/>
        <end position="858"/>
    </location>
</feature>
<feature type="transmembrane region" description="Helical" evidence="12">
    <location>
        <begin position="762"/>
        <end position="785"/>
    </location>
</feature>
<feature type="transmembrane region" description="Helical" evidence="12">
    <location>
        <begin position="503"/>
        <end position="521"/>
    </location>
</feature>
<feature type="transmembrane region" description="Helical" evidence="12">
    <location>
        <begin position="596"/>
        <end position="613"/>
    </location>
</feature>
<dbReference type="Proteomes" id="UP000075884">
    <property type="component" value="Unassembled WGS sequence"/>
</dbReference>
<evidence type="ECO:0000256" key="2">
    <source>
        <dbReference type="ARBA" id="ARBA00004687"/>
    </source>
</evidence>
<dbReference type="VEuPathDB" id="VectorBase:ADIR007708"/>